<dbReference type="CDD" id="cd17680">
    <property type="entry name" value="RUN_PLEKHM2"/>
    <property type="match status" value="1"/>
</dbReference>
<feature type="region of interest" description="Disordered" evidence="5">
    <location>
        <begin position="300"/>
        <end position="333"/>
    </location>
</feature>
<feature type="compositionally biased region" description="Acidic residues" evidence="5">
    <location>
        <begin position="447"/>
        <end position="456"/>
    </location>
</feature>
<dbReference type="GO" id="GO:0005765">
    <property type="term" value="C:lysosomal membrane"/>
    <property type="evidence" value="ECO:0007669"/>
    <property type="project" value="UniProtKB-SubCell"/>
</dbReference>
<dbReference type="InterPro" id="IPR057288">
    <property type="entry name" value="PH_PLEKHM2"/>
</dbReference>
<dbReference type="InterPro" id="IPR011993">
    <property type="entry name" value="PH-like_dom_sf"/>
</dbReference>
<keyword evidence="4" id="KW-0458">Lysosome</keyword>
<protein>
    <submittedName>
        <fullName evidence="8">Pleckstrin y domain-containing family M member 2</fullName>
    </submittedName>
</protein>
<feature type="compositionally biased region" description="Basic and acidic residues" evidence="5">
    <location>
        <begin position="437"/>
        <end position="446"/>
    </location>
</feature>
<gene>
    <name evidence="8" type="primary">Plekhm2</name>
    <name evidence="8" type="ORF">CDAR_614961</name>
</gene>
<feature type="compositionally biased region" description="Polar residues" evidence="5">
    <location>
        <begin position="387"/>
        <end position="401"/>
    </location>
</feature>
<dbReference type="EMBL" id="BPLQ01006519">
    <property type="protein sequence ID" value="GIY23220.1"/>
    <property type="molecule type" value="Genomic_DNA"/>
</dbReference>
<evidence type="ECO:0000256" key="2">
    <source>
        <dbReference type="ARBA" id="ARBA00004656"/>
    </source>
</evidence>
<feature type="region of interest" description="Disordered" evidence="5">
    <location>
        <begin position="473"/>
        <end position="497"/>
    </location>
</feature>
<dbReference type="Pfam" id="PF23142">
    <property type="entry name" value="PH_PLEKHM2"/>
    <property type="match status" value="1"/>
</dbReference>
<dbReference type="PANTHER" id="PTHR46556">
    <property type="entry name" value="PLECKSTRIN HOMOLOGY DOMAIN-CONTAINING FAMILY M MEMBER 2"/>
    <property type="match status" value="1"/>
</dbReference>
<dbReference type="SMART" id="SM00233">
    <property type="entry name" value="PH"/>
    <property type="match status" value="1"/>
</dbReference>
<evidence type="ECO:0000256" key="3">
    <source>
        <dbReference type="ARBA" id="ARBA00022490"/>
    </source>
</evidence>
<dbReference type="PROSITE" id="PS50003">
    <property type="entry name" value="PH_DOMAIN"/>
    <property type="match status" value="1"/>
</dbReference>
<dbReference type="PANTHER" id="PTHR46556:SF1">
    <property type="entry name" value="PLECKSTRIN HOMOLOGY DOMAIN-CONTAINING FAMILY M MEMBER 2"/>
    <property type="match status" value="1"/>
</dbReference>
<evidence type="ECO:0000313" key="9">
    <source>
        <dbReference type="Proteomes" id="UP001054837"/>
    </source>
</evidence>
<feature type="domain" description="RUN" evidence="7">
    <location>
        <begin position="49"/>
        <end position="171"/>
    </location>
</feature>
<feature type="region of interest" description="Disordered" evidence="5">
    <location>
        <begin position="433"/>
        <end position="456"/>
    </location>
</feature>
<dbReference type="GO" id="GO:0019894">
    <property type="term" value="F:kinesin binding"/>
    <property type="evidence" value="ECO:0007669"/>
    <property type="project" value="TreeGrafter"/>
</dbReference>
<dbReference type="InterPro" id="IPR037213">
    <property type="entry name" value="Run_dom_sf"/>
</dbReference>
<keyword evidence="9" id="KW-1185">Reference proteome</keyword>
<evidence type="ECO:0000313" key="8">
    <source>
        <dbReference type="EMBL" id="GIY23220.1"/>
    </source>
</evidence>
<keyword evidence="3" id="KW-0963">Cytoplasm</keyword>
<evidence type="ECO:0000256" key="5">
    <source>
        <dbReference type="SAM" id="MobiDB-lite"/>
    </source>
</evidence>
<dbReference type="AlphaFoldDB" id="A0AAV4RNC2"/>
<reference evidence="8 9" key="1">
    <citation type="submission" date="2021-06" db="EMBL/GenBank/DDBJ databases">
        <title>Caerostris darwini draft genome.</title>
        <authorList>
            <person name="Kono N."/>
            <person name="Arakawa K."/>
        </authorList>
    </citation>
    <scope>NUCLEOTIDE SEQUENCE [LARGE SCALE GENOMIC DNA]</scope>
</reference>
<dbReference type="GO" id="GO:0007030">
    <property type="term" value="P:Golgi organization"/>
    <property type="evidence" value="ECO:0007669"/>
    <property type="project" value="TreeGrafter"/>
</dbReference>
<organism evidence="8 9">
    <name type="scientific">Caerostris darwini</name>
    <dbReference type="NCBI Taxonomy" id="1538125"/>
    <lineage>
        <taxon>Eukaryota</taxon>
        <taxon>Metazoa</taxon>
        <taxon>Ecdysozoa</taxon>
        <taxon>Arthropoda</taxon>
        <taxon>Chelicerata</taxon>
        <taxon>Arachnida</taxon>
        <taxon>Araneae</taxon>
        <taxon>Araneomorphae</taxon>
        <taxon>Entelegynae</taxon>
        <taxon>Araneoidea</taxon>
        <taxon>Araneidae</taxon>
        <taxon>Caerostris</taxon>
    </lineage>
</organism>
<name>A0AAV4RNC2_9ARAC</name>
<dbReference type="InterPro" id="IPR001849">
    <property type="entry name" value="PH_domain"/>
</dbReference>
<dbReference type="SUPFAM" id="SSF50729">
    <property type="entry name" value="PH domain-like"/>
    <property type="match status" value="1"/>
</dbReference>
<dbReference type="InterPro" id="IPR004012">
    <property type="entry name" value="Run_dom"/>
</dbReference>
<feature type="region of interest" description="Disordered" evidence="5">
    <location>
        <begin position="387"/>
        <end position="418"/>
    </location>
</feature>
<dbReference type="InterPro" id="IPR053015">
    <property type="entry name" value="PH_domain-containing_M2"/>
</dbReference>
<dbReference type="GO" id="GO:0010008">
    <property type="term" value="C:endosome membrane"/>
    <property type="evidence" value="ECO:0007669"/>
    <property type="project" value="TreeGrafter"/>
</dbReference>
<evidence type="ECO:0000256" key="1">
    <source>
        <dbReference type="ARBA" id="ARBA00004496"/>
    </source>
</evidence>
<proteinExistence type="predicted"/>
<dbReference type="SUPFAM" id="SSF140741">
    <property type="entry name" value="RUN domain-like"/>
    <property type="match status" value="1"/>
</dbReference>
<comment type="subcellular location">
    <subcellularLocation>
        <location evidence="1">Cytoplasm</location>
    </subcellularLocation>
    <subcellularLocation>
        <location evidence="2">Lysosome membrane</location>
    </subcellularLocation>
</comment>
<dbReference type="Gene3D" id="1.20.58.900">
    <property type="match status" value="1"/>
</dbReference>
<comment type="caution">
    <text evidence="8">The sequence shown here is derived from an EMBL/GenBank/DDBJ whole genome shotgun (WGS) entry which is preliminary data.</text>
</comment>
<evidence type="ECO:0000259" key="7">
    <source>
        <dbReference type="PROSITE" id="PS50826"/>
    </source>
</evidence>
<dbReference type="GO" id="GO:0032418">
    <property type="term" value="P:lysosome localization"/>
    <property type="evidence" value="ECO:0007669"/>
    <property type="project" value="TreeGrafter"/>
</dbReference>
<sequence>MVSTIPVAGTFSLNNPNEDSKERILFTLQVAVKQIHHCSCLRSEGDGLTVDFKEVKLLCESLDKALFHGLKCYEKGYWSFVKEFTHSSTVKFLEKLKHATTEVQYGRAWLSLALSECNLESYFRSFTQNLQILKKHYKSLALLCDQERMQLVLMIMAGLENVSIILNPETIKFGSGLSFFECSSYSQSLNIFENPEYILKLPKANLISDSEVLPCENASEVTIDFTTSPLKSPSESQYFSEEIINTLHKSDSTESNRMTSETVSPEELEMISRYINIDTENESKVGEDIEVVRTKVVRRTKRSNSQKPDLLQCIESSDSKTQSDESNSSLENRLSKATTDSGLCLETPCSSDNDSGDIALDKSDEYDCQQIAFHVGDFQQEFSVTFSTPKRKTSSANSMDSKSALEERGLPEGQEDPIKSTCASLKIVDRSPLLTGDDGKDNKEIISDENEEDEEEISIYDLHKLSCFTKTEDSKDSKSEELPPASETDTSEKQSLSSFASGKTEIIDIVLEEIERLGLEKPESYDLKVGNNILLYFLVEIYEHEEENFYKIYCAHSNFPEGNSQRIYFLLSNKSIYFLKPGNNEQKFFKCGSVRYSSISYITVDLNYQGFKIMSTDKKCLTLYTADEELTRNILSNLELGIRRFIPKLPLPSVYTDATMQRIVLSKFIASELQCEKSDVDLQYYGLSRWEDYSSSNITPSGPVYQDYLMYRIKFVKDNKATPWKPAFFMLKGGVLYCMEEEKSKPLFFIQMCAPHCKGCRRIHLLNRPHAFEIIRSDSDSLQLAASDTLEASKWLQYFLETVSLAGHFIDTERNVQRPCCVLVANKKILIATEDVRKSTYKHLNKAKICDLVSVFVDLVTPNFMMLEFEIAEASKSSGEWILYFESSLEKEKFLDIISHEWSEIYHVDLNIENIKDLYMLKKYRQFADELNSEKLALEEFCQDN</sequence>
<accession>A0AAV4RNC2</accession>
<dbReference type="SMART" id="SM00593">
    <property type="entry name" value="RUN"/>
    <property type="match status" value="1"/>
</dbReference>
<evidence type="ECO:0000259" key="6">
    <source>
        <dbReference type="PROSITE" id="PS50003"/>
    </source>
</evidence>
<feature type="domain" description="PH" evidence="6">
    <location>
        <begin position="702"/>
        <end position="804"/>
    </location>
</feature>
<dbReference type="PROSITE" id="PS50826">
    <property type="entry name" value="RUN"/>
    <property type="match status" value="1"/>
</dbReference>
<dbReference type="Gene3D" id="2.30.29.30">
    <property type="entry name" value="Pleckstrin-homology domain (PH domain)/Phosphotyrosine-binding domain (PTB)"/>
    <property type="match status" value="1"/>
</dbReference>
<dbReference type="Pfam" id="PF02759">
    <property type="entry name" value="RUN"/>
    <property type="match status" value="1"/>
</dbReference>
<feature type="compositionally biased region" description="Polar residues" evidence="5">
    <location>
        <begin position="324"/>
        <end position="333"/>
    </location>
</feature>
<evidence type="ECO:0000256" key="4">
    <source>
        <dbReference type="ARBA" id="ARBA00023228"/>
    </source>
</evidence>
<dbReference type="Proteomes" id="UP001054837">
    <property type="component" value="Unassembled WGS sequence"/>
</dbReference>
<dbReference type="GO" id="GO:0032880">
    <property type="term" value="P:regulation of protein localization"/>
    <property type="evidence" value="ECO:0007669"/>
    <property type="project" value="TreeGrafter"/>
</dbReference>
<dbReference type="InterPro" id="IPR047327">
    <property type="entry name" value="RUN_PLEKHM2"/>
</dbReference>